<feature type="transmembrane region" description="Helical" evidence="3">
    <location>
        <begin position="144"/>
        <end position="168"/>
    </location>
</feature>
<feature type="compositionally biased region" description="Gly residues" evidence="2">
    <location>
        <begin position="191"/>
        <end position="205"/>
    </location>
</feature>
<keyword evidence="1" id="KW-0732">Signal</keyword>
<dbReference type="Pfam" id="PF10342">
    <property type="entry name" value="Kre9_KNH"/>
    <property type="match status" value="1"/>
</dbReference>
<feature type="region of interest" description="Disordered" evidence="2">
    <location>
        <begin position="1"/>
        <end position="30"/>
    </location>
</feature>
<dbReference type="PANTHER" id="PTHR40633">
    <property type="entry name" value="MATRIX PROTEIN, PUTATIVE (AFU_ORTHOLOGUE AFUA_8G05410)-RELATED"/>
    <property type="match status" value="1"/>
</dbReference>
<gene>
    <name evidence="5" type="ORF">TWF718_001357</name>
</gene>
<feature type="region of interest" description="Disordered" evidence="2">
    <location>
        <begin position="177"/>
        <end position="205"/>
    </location>
</feature>
<reference evidence="5 6" key="1">
    <citation type="submission" date="2019-10" db="EMBL/GenBank/DDBJ databases">
        <authorList>
            <person name="Palmer J.M."/>
        </authorList>
    </citation>
    <scope>NUCLEOTIDE SEQUENCE [LARGE SCALE GENOMIC DNA]</scope>
    <source>
        <strain evidence="5 6">TWF718</strain>
    </source>
</reference>
<dbReference type="Proteomes" id="UP001313282">
    <property type="component" value="Unassembled WGS sequence"/>
</dbReference>
<evidence type="ECO:0000256" key="3">
    <source>
        <dbReference type="SAM" id="Phobius"/>
    </source>
</evidence>
<evidence type="ECO:0000313" key="5">
    <source>
        <dbReference type="EMBL" id="KAK6357026.1"/>
    </source>
</evidence>
<keyword evidence="6" id="KW-1185">Reference proteome</keyword>
<feature type="compositionally biased region" description="Basic and acidic residues" evidence="2">
    <location>
        <begin position="178"/>
        <end position="187"/>
    </location>
</feature>
<evidence type="ECO:0000256" key="2">
    <source>
        <dbReference type="SAM" id="MobiDB-lite"/>
    </source>
</evidence>
<organism evidence="5 6">
    <name type="scientific">Orbilia javanica</name>
    <dbReference type="NCBI Taxonomy" id="47235"/>
    <lineage>
        <taxon>Eukaryota</taxon>
        <taxon>Fungi</taxon>
        <taxon>Dikarya</taxon>
        <taxon>Ascomycota</taxon>
        <taxon>Pezizomycotina</taxon>
        <taxon>Orbiliomycetes</taxon>
        <taxon>Orbiliales</taxon>
        <taxon>Orbiliaceae</taxon>
        <taxon>Orbilia</taxon>
    </lineage>
</organism>
<evidence type="ECO:0000259" key="4">
    <source>
        <dbReference type="Pfam" id="PF10342"/>
    </source>
</evidence>
<dbReference type="PANTHER" id="PTHR40633:SF1">
    <property type="entry name" value="GPI ANCHORED SERINE-THREONINE RICH PROTEIN (AFU_ORTHOLOGUE AFUA_1G03630)"/>
    <property type="match status" value="1"/>
</dbReference>
<feature type="domain" description="Yeast cell wall synthesis Kre9/Knh1-like N-terminal" evidence="4">
    <location>
        <begin position="23"/>
        <end position="120"/>
    </location>
</feature>
<accession>A0AAN8N5B6</accession>
<dbReference type="InterPro" id="IPR052982">
    <property type="entry name" value="SRP1/TIP1-like"/>
</dbReference>
<proteinExistence type="predicted"/>
<comment type="caution">
    <text evidence="5">The sequence shown here is derived from an EMBL/GenBank/DDBJ whole genome shotgun (WGS) entry which is preliminary data.</text>
</comment>
<evidence type="ECO:0000313" key="6">
    <source>
        <dbReference type="Proteomes" id="UP001313282"/>
    </source>
</evidence>
<dbReference type="InterPro" id="IPR018466">
    <property type="entry name" value="Kre9/Knh1-like_N"/>
</dbReference>
<evidence type="ECO:0000256" key="1">
    <source>
        <dbReference type="ARBA" id="ARBA00022729"/>
    </source>
</evidence>
<feature type="compositionally biased region" description="Polar residues" evidence="2">
    <location>
        <begin position="11"/>
        <end position="30"/>
    </location>
</feature>
<dbReference type="AlphaFoldDB" id="A0AAN8N5B6"/>
<keyword evidence="3" id="KW-1133">Transmembrane helix</keyword>
<dbReference type="EMBL" id="JAVHNR010000001">
    <property type="protein sequence ID" value="KAK6357026.1"/>
    <property type="molecule type" value="Genomic_DNA"/>
</dbReference>
<keyword evidence="3" id="KW-0472">Membrane</keyword>
<protein>
    <recommendedName>
        <fullName evidence="4">Yeast cell wall synthesis Kre9/Knh1-like N-terminal domain-containing protein</fullName>
    </recommendedName>
</protein>
<name>A0AAN8N5B6_9PEZI</name>
<sequence>MSSDKEFIPSPSYTTFQGNQVTSPKSSSTLTVGKPWLITWTNITGPPDASEVTIYLLNYLDPTAKKPSDLERARKIARTENTGSYRWMVPKSLADSETYAIEMSYDNWMGNYSYSQQFAIMGAGPNPETIPDYETNIGLNWNNVGAAVGAILGGVGLLTALGVGYCIVSRKRKRAAEKRREEERQIQEAKLGGGVSRGTSTDGGV</sequence>
<keyword evidence="3" id="KW-0812">Transmembrane</keyword>